<keyword evidence="2" id="KW-1185">Reference proteome</keyword>
<evidence type="ECO:0000313" key="1">
    <source>
        <dbReference type="EMBL" id="KAI0036846.1"/>
    </source>
</evidence>
<accession>A0ACB8QZQ6</accession>
<reference evidence="1" key="2">
    <citation type="journal article" date="2022" name="New Phytol.">
        <title>Evolutionary transition to the ectomycorrhizal habit in the genomes of a hyperdiverse lineage of mushroom-forming fungi.</title>
        <authorList>
            <person name="Looney B."/>
            <person name="Miyauchi S."/>
            <person name="Morin E."/>
            <person name="Drula E."/>
            <person name="Courty P.E."/>
            <person name="Kohler A."/>
            <person name="Kuo A."/>
            <person name="LaButti K."/>
            <person name="Pangilinan J."/>
            <person name="Lipzen A."/>
            <person name="Riley R."/>
            <person name="Andreopoulos W."/>
            <person name="He G."/>
            <person name="Johnson J."/>
            <person name="Nolan M."/>
            <person name="Tritt A."/>
            <person name="Barry K.W."/>
            <person name="Grigoriev I.V."/>
            <person name="Nagy L.G."/>
            <person name="Hibbett D."/>
            <person name="Henrissat B."/>
            <person name="Matheny P.B."/>
            <person name="Labbe J."/>
            <person name="Martin F.M."/>
        </authorList>
    </citation>
    <scope>NUCLEOTIDE SEQUENCE</scope>
    <source>
        <strain evidence="1">EC-137</strain>
    </source>
</reference>
<reference evidence="1" key="1">
    <citation type="submission" date="2021-02" db="EMBL/GenBank/DDBJ databases">
        <authorList>
            <consortium name="DOE Joint Genome Institute"/>
            <person name="Ahrendt S."/>
            <person name="Looney B.P."/>
            <person name="Miyauchi S."/>
            <person name="Morin E."/>
            <person name="Drula E."/>
            <person name="Courty P.E."/>
            <person name="Chicoki N."/>
            <person name="Fauchery L."/>
            <person name="Kohler A."/>
            <person name="Kuo A."/>
            <person name="Labutti K."/>
            <person name="Pangilinan J."/>
            <person name="Lipzen A."/>
            <person name="Riley R."/>
            <person name="Andreopoulos W."/>
            <person name="He G."/>
            <person name="Johnson J."/>
            <person name="Barry K.W."/>
            <person name="Grigoriev I.V."/>
            <person name="Nagy L."/>
            <person name="Hibbett D."/>
            <person name="Henrissat B."/>
            <person name="Matheny P.B."/>
            <person name="Labbe J."/>
            <person name="Martin F."/>
        </authorList>
    </citation>
    <scope>NUCLEOTIDE SEQUENCE</scope>
    <source>
        <strain evidence="1">EC-137</strain>
    </source>
</reference>
<gene>
    <name evidence="1" type="ORF">K488DRAFT_81832</name>
</gene>
<sequence length="102" mass="10586">MSDGSSTGDGLLTSPLSSFNLGSNSDGGGLSSTTPYNPSHRCWIDFDRWLADTAQRVADTARFSARRMASKASPESLATAAFAQHPLSITPASPPLAASVLT</sequence>
<comment type="caution">
    <text evidence="1">The sequence shown here is derived from an EMBL/GenBank/DDBJ whole genome shotgun (WGS) entry which is preliminary data.</text>
</comment>
<protein>
    <submittedName>
        <fullName evidence="1">Uncharacterized protein</fullName>
    </submittedName>
</protein>
<proteinExistence type="predicted"/>
<name>A0ACB8QZQ6_9AGAM</name>
<organism evidence="1 2">
    <name type="scientific">Vararia minispora EC-137</name>
    <dbReference type="NCBI Taxonomy" id="1314806"/>
    <lineage>
        <taxon>Eukaryota</taxon>
        <taxon>Fungi</taxon>
        <taxon>Dikarya</taxon>
        <taxon>Basidiomycota</taxon>
        <taxon>Agaricomycotina</taxon>
        <taxon>Agaricomycetes</taxon>
        <taxon>Russulales</taxon>
        <taxon>Lachnocladiaceae</taxon>
        <taxon>Vararia</taxon>
    </lineage>
</organism>
<dbReference type="Proteomes" id="UP000814128">
    <property type="component" value="Unassembled WGS sequence"/>
</dbReference>
<evidence type="ECO:0000313" key="2">
    <source>
        <dbReference type="Proteomes" id="UP000814128"/>
    </source>
</evidence>
<dbReference type="EMBL" id="MU273468">
    <property type="protein sequence ID" value="KAI0036846.1"/>
    <property type="molecule type" value="Genomic_DNA"/>
</dbReference>